<feature type="region of interest" description="Disordered" evidence="1">
    <location>
        <begin position="37"/>
        <end position="82"/>
    </location>
</feature>
<evidence type="ECO:0000313" key="2">
    <source>
        <dbReference type="EMBL" id="MOY34793.1"/>
    </source>
</evidence>
<organism evidence="2">
    <name type="scientific">Ixodes scapularis</name>
    <name type="common">Black-legged tick</name>
    <name type="synonym">Deer tick</name>
    <dbReference type="NCBI Taxonomy" id="6945"/>
    <lineage>
        <taxon>Eukaryota</taxon>
        <taxon>Metazoa</taxon>
        <taxon>Ecdysozoa</taxon>
        <taxon>Arthropoda</taxon>
        <taxon>Chelicerata</taxon>
        <taxon>Arachnida</taxon>
        <taxon>Acari</taxon>
        <taxon>Parasitiformes</taxon>
        <taxon>Ixodida</taxon>
        <taxon>Ixodoidea</taxon>
        <taxon>Ixodidae</taxon>
        <taxon>Ixodinae</taxon>
        <taxon>Ixodes</taxon>
    </lineage>
</organism>
<name>A0A4D5RCC6_IXOSC</name>
<sequence>MHGELGMWLIMRAIYRILSYNCYCRRCQDRPYATHHVRVTSSTSGSTEWRNGGGHDDDDDGDRTCRPPSPLIVRGGSKCGRPSTALAARCRRVTGVAIFVHPPPRS</sequence>
<reference evidence="2" key="1">
    <citation type="submission" date="2019-04" db="EMBL/GenBank/DDBJ databases">
        <title>An insight into the mialome of Ixodes scapularis.</title>
        <authorList>
            <person name="Ribeiro J.M."/>
            <person name="Mather T.N."/>
            <person name="Karim S."/>
        </authorList>
    </citation>
    <scope>NUCLEOTIDE SEQUENCE</scope>
</reference>
<proteinExistence type="predicted"/>
<evidence type="ECO:0000256" key="1">
    <source>
        <dbReference type="SAM" id="MobiDB-lite"/>
    </source>
</evidence>
<feature type="compositionally biased region" description="Polar residues" evidence="1">
    <location>
        <begin position="39"/>
        <end position="49"/>
    </location>
</feature>
<accession>A0A4D5RCC6</accession>
<dbReference type="EMBL" id="GHJT01000822">
    <property type="protein sequence ID" value="MOY34793.1"/>
    <property type="molecule type" value="Transcribed_RNA"/>
</dbReference>
<protein>
    <submittedName>
        <fullName evidence="2">Uncharacterized protein</fullName>
    </submittedName>
</protein>
<dbReference type="AlphaFoldDB" id="A0A4D5RCC6"/>